<dbReference type="EMBL" id="JBBWWQ010000008">
    <property type="protein sequence ID" value="KAK8940696.1"/>
    <property type="molecule type" value="Genomic_DNA"/>
</dbReference>
<keyword evidence="1" id="KW-0472">Membrane</keyword>
<sequence length="104" mass="12226">MSFCRHLTVLPILLIVFLLLSFIYLRRQSSYLWNLSLASAAITPVRWFIGDDDGDVENPRWNPRDDEKPASSEGVEFYRNDWDFYEGEFYKGKCRGSGVYNFSR</sequence>
<accession>A0AAP0G6N6</accession>
<name>A0AAP0G6N6_9ASPA</name>
<keyword evidence="1" id="KW-1133">Transmembrane helix</keyword>
<keyword evidence="1" id="KW-0812">Transmembrane</keyword>
<reference evidence="2 3" key="1">
    <citation type="journal article" date="2022" name="Nat. Plants">
        <title>Genomes of leafy and leafless Platanthera orchids illuminate the evolution of mycoheterotrophy.</title>
        <authorList>
            <person name="Li M.H."/>
            <person name="Liu K.W."/>
            <person name="Li Z."/>
            <person name="Lu H.C."/>
            <person name="Ye Q.L."/>
            <person name="Zhang D."/>
            <person name="Wang J.Y."/>
            <person name="Li Y.F."/>
            <person name="Zhong Z.M."/>
            <person name="Liu X."/>
            <person name="Yu X."/>
            <person name="Liu D.K."/>
            <person name="Tu X.D."/>
            <person name="Liu B."/>
            <person name="Hao Y."/>
            <person name="Liao X.Y."/>
            <person name="Jiang Y.T."/>
            <person name="Sun W.H."/>
            <person name="Chen J."/>
            <person name="Chen Y.Q."/>
            <person name="Ai Y."/>
            <person name="Zhai J.W."/>
            <person name="Wu S.S."/>
            <person name="Zhou Z."/>
            <person name="Hsiao Y.Y."/>
            <person name="Wu W.L."/>
            <person name="Chen Y.Y."/>
            <person name="Lin Y.F."/>
            <person name="Hsu J.L."/>
            <person name="Li C.Y."/>
            <person name="Wang Z.W."/>
            <person name="Zhao X."/>
            <person name="Zhong W.Y."/>
            <person name="Ma X.K."/>
            <person name="Ma L."/>
            <person name="Huang J."/>
            <person name="Chen G.Z."/>
            <person name="Huang M.Z."/>
            <person name="Huang L."/>
            <person name="Peng D.H."/>
            <person name="Luo Y.B."/>
            <person name="Zou S.Q."/>
            <person name="Chen S.P."/>
            <person name="Lan S."/>
            <person name="Tsai W.C."/>
            <person name="Van de Peer Y."/>
            <person name="Liu Z.J."/>
        </authorList>
    </citation>
    <scope>NUCLEOTIDE SEQUENCE [LARGE SCALE GENOMIC DNA]</scope>
    <source>
        <strain evidence="2">Lor287</strain>
    </source>
</reference>
<protein>
    <submittedName>
        <fullName evidence="2">Uncharacterized protein</fullName>
    </submittedName>
</protein>
<feature type="transmembrane region" description="Helical" evidence="1">
    <location>
        <begin position="7"/>
        <end position="25"/>
    </location>
</feature>
<gene>
    <name evidence="2" type="ORF">KSP39_PZI010395</name>
</gene>
<dbReference type="Proteomes" id="UP001418222">
    <property type="component" value="Unassembled WGS sequence"/>
</dbReference>
<keyword evidence="3" id="KW-1185">Reference proteome</keyword>
<dbReference type="AlphaFoldDB" id="A0AAP0G6N6"/>
<evidence type="ECO:0000256" key="1">
    <source>
        <dbReference type="SAM" id="Phobius"/>
    </source>
</evidence>
<evidence type="ECO:0000313" key="2">
    <source>
        <dbReference type="EMBL" id="KAK8940696.1"/>
    </source>
</evidence>
<proteinExistence type="predicted"/>
<comment type="caution">
    <text evidence="2">The sequence shown here is derived from an EMBL/GenBank/DDBJ whole genome shotgun (WGS) entry which is preliminary data.</text>
</comment>
<evidence type="ECO:0000313" key="3">
    <source>
        <dbReference type="Proteomes" id="UP001418222"/>
    </source>
</evidence>
<organism evidence="2 3">
    <name type="scientific">Platanthera zijinensis</name>
    <dbReference type="NCBI Taxonomy" id="2320716"/>
    <lineage>
        <taxon>Eukaryota</taxon>
        <taxon>Viridiplantae</taxon>
        <taxon>Streptophyta</taxon>
        <taxon>Embryophyta</taxon>
        <taxon>Tracheophyta</taxon>
        <taxon>Spermatophyta</taxon>
        <taxon>Magnoliopsida</taxon>
        <taxon>Liliopsida</taxon>
        <taxon>Asparagales</taxon>
        <taxon>Orchidaceae</taxon>
        <taxon>Orchidoideae</taxon>
        <taxon>Orchideae</taxon>
        <taxon>Orchidinae</taxon>
        <taxon>Platanthera</taxon>
    </lineage>
</organism>